<name>A0A0D1E2F3_MYCMD</name>
<dbReference type="AlphaFoldDB" id="A0A0D1E2F3"/>
<feature type="compositionally biased region" description="Polar residues" evidence="1">
    <location>
        <begin position="237"/>
        <end position="248"/>
    </location>
</feature>
<organism evidence="3 4">
    <name type="scientific">Mycosarcoma maydis</name>
    <name type="common">Corn smut fungus</name>
    <name type="synonym">Ustilago maydis</name>
    <dbReference type="NCBI Taxonomy" id="5270"/>
    <lineage>
        <taxon>Eukaryota</taxon>
        <taxon>Fungi</taxon>
        <taxon>Dikarya</taxon>
        <taxon>Basidiomycota</taxon>
        <taxon>Ustilaginomycotina</taxon>
        <taxon>Ustilaginomycetes</taxon>
        <taxon>Ustilaginales</taxon>
        <taxon>Ustilaginaceae</taxon>
        <taxon>Mycosarcoma</taxon>
    </lineage>
</organism>
<dbReference type="eggNOG" id="ENOG502QQEE">
    <property type="taxonomic scope" value="Eukaryota"/>
</dbReference>
<keyword evidence="2" id="KW-0812">Transmembrane</keyword>
<keyword evidence="2" id="KW-0472">Membrane</keyword>
<keyword evidence="4" id="KW-1185">Reference proteome</keyword>
<dbReference type="EMBL" id="CM003142">
    <property type="protein sequence ID" value="KIS70354.1"/>
    <property type="molecule type" value="Genomic_DNA"/>
</dbReference>
<dbReference type="GeneID" id="23562507"/>
<protein>
    <submittedName>
        <fullName evidence="3">Uncharacterized protein</fullName>
    </submittedName>
</protein>
<sequence length="341" mass="37687">MSPPTSLDQENFNTDLEKELLLSTSYEERMDSNFKSALNEDHLKLCVGQEHGSQRSSTRVLILSRGFKYMFTLLVAFLSTNGFWAIFGPELFDHNSLFTWVRKGDCDVYRSGLHHYHHHDHDGPSPHGLPVLGSGNSHPPCSPPHGPLSHPLPPPPRRRGGPGRIQECFDLIPGNTLQIQTPLDWFGQGIEIAPSFAGLSVTFVWDGEVGPPVCSAPGFPHPPHPPHSPYPRINWKDGTSSNDGSGASSEKCIKERGEVIFEIDIPSSAEWKIVNITSHELKICLMRRIDSTGIDIFNASGIPPSDARTDAAFNQIASSFNTTIHLPSHYARAPVRNGYFL</sequence>
<reference evidence="3 4" key="1">
    <citation type="journal article" date="2006" name="Nature">
        <title>Insights from the genome of the biotrophic fungal plant pathogen Ustilago maydis.</title>
        <authorList>
            <person name="Kamper J."/>
            <person name="Kahmann R."/>
            <person name="Bolker M."/>
            <person name="Ma L.J."/>
            <person name="Brefort T."/>
            <person name="Saville B.J."/>
            <person name="Banuett F."/>
            <person name="Kronstad J.W."/>
            <person name="Gold S.E."/>
            <person name="Muller O."/>
            <person name="Perlin M.H."/>
            <person name="Wosten H.A."/>
            <person name="de Vries R."/>
            <person name="Ruiz-Herrera J."/>
            <person name="Reynaga-Pena C.G."/>
            <person name="Snetselaar K."/>
            <person name="McCann M."/>
            <person name="Perez-Martin J."/>
            <person name="Feldbrugge M."/>
            <person name="Basse C.W."/>
            <person name="Steinberg G."/>
            <person name="Ibeas J.I."/>
            <person name="Holloman W."/>
            <person name="Guzman P."/>
            <person name="Farman M."/>
            <person name="Stajich J.E."/>
            <person name="Sentandreu R."/>
            <person name="Gonzalez-Prieto J.M."/>
            <person name="Kennell J.C."/>
            <person name="Molina L."/>
            <person name="Schirawski J."/>
            <person name="Mendoza-Mendoza A."/>
            <person name="Greilinger D."/>
            <person name="Munch K."/>
            <person name="Rossel N."/>
            <person name="Scherer M."/>
            <person name="Vranes M."/>
            <person name="Ladendorf O."/>
            <person name="Vincon V."/>
            <person name="Fuchs U."/>
            <person name="Sandrock B."/>
            <person name="Meng S."/>
            <person name="Ho E.C."/>
            <person name="Cahill M.J."/>
            <person name="Boyce K.J."/>
            <person name="Klose J."/>
            <person name="Klosterman S.J."/>
            <person name="Deelstra H.J."/>
            <person name="Ortiz-Castellanos L."/>
            <person name="Li W."/>
            <person name="Sanchez-Alonso P."/>
            <person name="Schreier P.H."/>
            <person name="Hauser-Hahn I."/>
            <person name="Vaupel M."/>
            <person name="Koopmann E."/>
            <person name="Friedrich G."/>
            <person name="Voss H."/>
            <person name="Schluter T."/>
            <person name="Margolis J."/>
            <person name="Platt D."/>
            <person name="Swimmer C."/>
            <person name="Gnirke A."/>
            <person name="Chen F."/>
            <person name="Vysotskaia V."/>
            <person name="Mannhaupt G."/>
            <person name="Guldener U."/>
            <person name="Munsterkotter M."/>
            <person name="Haase D."/>
            <person name="Oesterheld M."/>
            <person name="Mewes H.W."/>
            <person name="Mauceli E.W."/>
            <person name="DeCaprio D."/>
            <person name="Wade C.M."/>
            <person name="Butler J."/>
            <person name="Young S."/>
            <person name="Jaffe D.B."/>
            <person name="Calvo S."/>
            <person name="Nusbaum C."/>
            <person name="Galagan J."/>
            <person name="Birren B.W."/>
        </authorList>
    </citation>
    <scope>NUCLEOTIDE SEQUENCE [LARGE SCALE GENOMIC DNA]</scope>
    <source>
        <strain evidence="4">DSM 14603 / FGSC 9021 / UM521</strain>
    </source>
</reference>
<dbReference type="STRING" id="237631.A0A0D1E2F3"/>
<evidence type="ECO:0000313" key="4">
    <source>
        <dbReference type="Proteomes" id="UP000000561"/>
    </source>
</evidence>
<gene>
    <name evidence="3" type="ORF">UMAG_01524</name>
</gene>
<feature type="transmembrane region" description="Helical" evidence="2">
    <location>
        <begin position="69"/>
        <end position="87"/>
    </location>
</feature>
<accession>A0A0D1E2F3</accession>
<proteinExistence type="predicted"/>
<evidence type="ECO:0000313" key="3">
    <source>
        <dbReference type="EMBL" id="KIS70354.1"/>
    </source>
</evidence>
<dbReference type="VEuPathDB" id="FungiDB:UMAG_01524"/>
<feature type="compositionally biased region" description="Low complexity" evidence="1">
    <location>
        <begin position="125"/>
        <end position="139"/>
    </location>
</feature>
<dbReference type="RefSeq" id="XP_011387559.1">
    <property type="nucleotide sequence ID" value="XM_011389257.1"/>
</dbReference>
<keyword evidence="2" id="KW-1133">Transmembrane helix</keyword>
<dbReference type="InParanoid" id="A0A0D1E2F3"/>
<feature type="compositionally biased region" description="Pro residues" evidence="1">
    <location>
        <begin position="219"/>
        <end position="229"/>
    </location>
</feature>
<dbReference type="Proteomes" id="UP000000561">
    <property type="component" value="Chromosome 3"/>
</dbReference>
<feature type="compositionally biased region" description="Pro residues" evidence="1">
    <location>
        <begin position="140"/>
        <end position="155"/>
    </location>
</feature>
<feature type="region of interest" description="Disordered" evidence="1">
    <location>
        <begin position="216"/>
        <end position="249"/>
    </location>
</feature>
<evidence type="ECO:0000256" key="1">
    <source>
        <dbReference type="SAM" id="MobiDB-lite"/>
    </source>
</evidence>
<feature type="region of interest" description="Disordered" evidence="1">
    <location>
        <begin position="117"/>
        <end position="165"/>
    </location>
</feature>
<dbReference type="OrthoDB" id="2555979at2759"/>
<dbReference type="KEGG" id="uma:UMAG_01524"/>
<evidence type="ECO:0000256" key="2">
    <source>
        <dbReference type="SAM" id="Phobius"/>
    </source>
</evidence>